<dbReference type="Proteomes" id="UP000770661">
    <property type="component" value="Unassembled WGS sequence"/>
</dbReference>
<accession>A0A8J5CKT3</accession>
<evidence type="ECO:0000313" key="3">
    <source>
        <dbReference type="Proteomes" id="UP000770661"/>
    </source>
</evidence>
<dbReference type="EMBL" id="JACEEZ010020895">
    <property type="protein sequence ID" value="KAG0714004.1"/>
    <property type="molecule type" value="Genomic_DNA"/>
</dbReference>
<proteinExistence type="predicted"/>
<organism evidence="2 3">
    <name type="scientific">Chionoecetes opilio</name>
    <name type="common">Atlantic snow crab</name>
    <name type="synonym">Cancer opilio</name>
    <dbReference type="NCBI Taxonomy" id="41210"/>
    <lineage>
        <taxon>Eukaryota</taxon>
        <taxon>Metazoa</taxon>
        <taxon>Ecdysozoa</taxon>
        <taxon>Arthropoda</taxon>
        <taxon>Crustacea</taxon>
        <taxon>Multicrustacea</taxon>
        <taxon>Malacostraca</taxon>
        <taxon>Eumalacostraca</taxon>
        <taxon>Eucarida</taxon>
        <taxon>Decapoda</taxon>
        <taxon>Pleocyemata</taxon>
        <taxon>Brachyura</taxon>
        <taxon>Eubrachyura</taxon>
        <taxon>Majoidea</taxon>
        <taxon>Majidae</taxon>
        <taxon>Chionoecetes</taxon>
    </lineage>
</organism>
<comment type="caution">
    <text evidence="2">The sequence shown here is derived from an EMBL/GenBank/DDBJ whole genome shotgun (WGS) entry which is preliminary data.</text>
</comment>
<evidence type="ECO:0000313" key="2">
    <source>
        <dbReference type="EMBL" id="KAG0714004.1"/>
    </source>
</evidence>
<feature type="region of interest" description="Disordered" evidence="1">
    <location>
        <begin position="47"/>
        <end position="74"/>
    </location>
</feature>
<protein>
    <submittedName>
        <fullName evidence="2">Uncharacterized protein</fullName>
    </submittedName>
</protein>
<evidence type="ECO:0000256" key="1">
    <source>
        <dbReference type="SAM" id="MobiDB-lite"/>
    </source>
</evidence>
<sequence length="74" mass="7841">METPGGQKGFGLAFTTEEQVELEEAHFGLCPCRSGLVCTSGTCQLSGPDPSNQGQIAPDHSASKHMSNYCSSEY</sequence>
<name>A0A8J5CKT3_CHIOP</name>
<gene>
    <name evidence="2" type="ORF">GWK47_014956</name>
</gene>
<reference evidence="2" key="1">
    <citation type="submission" date="2020-07" db="EMBL/GenBank/DDBJ databases">
        <title>The High-quality genome of the commercially important snow crab, Chionoecetes opilio.</title>
        <authorList>
            <person name="Jeong J.-H."/>
            <person name="Ryu S."/>
        </authorList>
    </citation>
    <scope>NUCLEOTIDE SEQUENCE</scope>
    <source>
        <strain evidence="2">MADBK_172401_WGS</strain>
        <tissue evidence="2">Digestive gland</tissue>
    </source>
</reference>
<feature type="compositionally biased region" description="Polar residues" evidence="1">
    <location>
        <begin position="64"/>
        <end position="74"/>
    </location>
</feature>
<dbReference type="AlphaFoldDB" id="A0A8J5CKT3"/>
<keyword evidence="3" id="KW-1185">Reference proteome</keyword>